<keyword evidence="4" id="KW-1185">Reference proteome</keyword>
<proteinExistence type="predicted"/>
<evidence type="ECO:0000313" key="3">
    <source>
        <dbReference type="EMBL" id="GAA1817731.1"/>
    </source>
</evidence>
<feature type="domain" description="N-terminal" evidence="2">
    <location>
        <begin position="22"/>
        <end position="107"/>
    </location>
</feature>
<reference evidence="4" key="1">
    <citation type="journal article" date="2019" name="Int. J. Syst. Evol. Microbiol.">
        <title>The Global Catalogue of Microorganisms (GCM) 10K type strain sequencing project: providing services to taxonomists for standard genome sequencing and annotation.</title>
        <authorList>
            <consortium name="The Broad Institute Genomics Platform"/>
            <consortium name="The Broad Institute Genome Sequencing Center for Infectious Disease"/>
            <person name="Wu L."/>
            <person name="Ma J."/>
        </authorList>
    </citation>
    <scope>NUCLEOTIDE SEQUENCE [LARGE SCALE GENOMIC DNA]</scope>
    <source>
        <strain evidence="4">JCM 14322</strain>
    </source>
</reference>
<gene>
    <name evidence="3" type="ORF">GCM10009749_29750</name>
</gene>
<accession>A0ABP4YNS1</accession>
<dbReference type="RefSeq" id="WP_344297101.1">
    <property type="nucleotide sequence ID" value="NZ_BAAANJ010000015.1"/>
</dbReference>
<feature type="compositionally biased region" description="Polar residues" evidence="1">
    <location>
        <begin position="333"/>
        <end position="342"/>
    </location>
</feature>
<protein>
    <recommendedName>
        <fullName evidence="2">N-terminal domain-containing protein</fullName>
    </recommendedName>
</protein>
<feature type="region of interest" description="Disordered" evidence="1">
    <location>
        <begin position="333"/>
        <end position="353"/>
    </location>
</feature>
<feature type="compositionally biased region" description="Basic and acidic residues" evidence="1">
    <location>
        <begin position="343"/>
        <end position="353"/>
    </location>
</feature>
<evidence type="ECO:0000259" key="2">
    <source>
        <dbReference type="Pfam" id="PF08401"/>
    </source>
</evidence>
<sequence>MSTKPQPNHDREAKLVELHEHLVASVETLVTGDEWKRALEFAARFCTRSFNNTLLIWWQHEAAYRQGRVPNPMPTYVAGFKQWQALGRRVIAGQRGYMIFAPLTARFATSAPMDANSWRRLDRNERPRAGEIVRPRMVGVRPAYVWDFSQTDGRPLPELPRPSLLHGEAPPGLWDGLAAIVRDESFSLSMVTDVSELRGANGVTDFRARAVIVRDDMDASARVKTLAHELAHIRMHGPESDASSHRGIGEVEAESVALMIGAAHGMDTSDYTIPYVSSWANSVQGKTPTEVIQETGERVRRTAAAILDQLPTTQGAGGDPPGLDRREHIQRMSATAVTASSERQPEQLEARSL</sequence>
<organism evidence="3 4">
    <name type="scientific">Agromyces neolithicus</name>
    <dbReference type="NCBI Taxonomy" id="269420"/>
    <lineage>
        <taxon>Bacteria</taxon>
        <taxon>Bacillati</taxon>
        <taxon>Actinomycetota</taxon>
        <taxon>Actinomycetes</taxon>
        <taxon>Micrococcales</taxon>
        <taxon>Microbacteriaceae</taxon>
        <taxon>Agromyces</taxon>
    </lineage>
</organism>
<evidence type="ECO:0000313" key="4">
    <source>
        <dbReference type="Proteomes" id="UP001500002"/>
    </source>
</evidence>
<dbReference type="InterPro" id="IPR013610">
    <property type="entry name" value="ArdC_N"/>
</dbReference>
<dbReference type="EMBL" id="BAAANJ010000015">
    <property type="protein sequence ID" value="GAA1817731.1"/>
    <property type="molecule type" value="Genomic_DNA"/>
</dbReference>
<name>A0ABP4YNS1_9MICO</name>
<dbReference type="Proteomes" id="UP001500002">
    <property type="component" value="Unassembled WGS sequence"/>
</dbReference>
<dbReference type="Pfam" id="PF08401">
    <property type="entry name" value="ArdcN"/>
    <property type="match status" value="1"/>
</dbReference>
<evidence type="ECO:0000256" key="1">
    <source>
        <dbReference type="SAM" id="MobiDB-lite"/>
    </source>
</evidence>
<comment type="caution">
    <text evidence="3">The sequence shown here is derived from an EMBL/GenBank/DDBJ whole genome shotgun (WGS) entry which is preliminary data.</text>
</comment>